<dbReference type="Gene3D" id="1.25.40.10">
    <property type="entry name" value="Tetratricopeptide repeat domain"/>
    <property type="match status" value="1"/>
</dbReference>
<dbReference type="EMBL" id="VIFM01000071">
    <property type="protein sequence ID" value="TQF14337.1"/>
    <property type="molecule type" value="Genomic_DNA"/>
</dbReference>
<dbReference type="OrthoDB" id="5516557at2"/>
<reference evidence="2 3" key="1">
    <citation type="submission" date="2019-06" db="EMBL/GenBank/DDBJ databases">
        <authorList>
            <person name="Livingstone P."/>
            <person name="Whitworth D."/>
        </authorList>
    </citation>
    <scope>NUCLEOTIDE SEQUENCE [LARGE SCALE GENOMIC DNA]</scope>
    <source>
        <strain evidence="2 3">AM401</strain>
    </source>
</reference>
<comment type="caution">
    <text evidence="2">The sequence shown here is derived from an EMBL/GenBank/DDBJ whole genome shotgun (WGS) entry which is preliminary data.</text>
</comment>
<dbReference type="SUPFAM" id="SSF48452">
    <property type="entry name" value="TPR-like"/>
    <property type="match status" value="1"/>
</dbReference>
<evidence type="ECO:0000313" key="3">
    <source>
        <dbReference type="Proteomes" id="UP000315369"/>
    </source>
</evidence>
<evidence type="ECO:0000259" key="1">
    <source>
        <dbReference type="Pfam" id="PF07607"/>
    </source>
</evidence>
<dbReference type="InterPro" id="IPR011990">
    <property type="entry name" value="TPR-like_helical_dom_sf"/>
</dbReference>
<name>A0A540WZB0_9BACT</name>
<protein>
    <submittedName>
        <fullName evidence="2">DUF1570 domain-containing protein</fullName>
    </submittedName>
</protein>
<accession>A0A540WZB0</accession>
<dbReference type="AlphaFoldDB" id="A0A540WZB0"/>
<dbReference type="Pfam" id="PF07607">
    <property type="entry name" value="DUF1570"/>
    <property type="match status" value="1"/>
</dbReference>
<feature type="domain" description="DUF1570" evidence="1">
    <location>
        <begin position="146"/>
        <end position="235"/>
    </location>
</feature>
<keyword evidence="3" id="KW-1185">Reference proteome</keyword>
<organism evidence="2 3">
    <name type="scientific">Myxococcus llanfairpwllgwyngyllgogerychwyrndrobwllllantysiliogogogochensis</name>
    <dbReference type="NCBI Taxonomy" id="2590453"/>
    <lineage>
        <taxon>Bacteria</taxon>
        <taxon>Pseudomonadati</taxon>
        <taxon>Myxococcota</taxon>
        <taxon>Myxococcia</taxon>
        <taxon>Myxococcales</taxon>
        <taxon>Cystobacterineae</taxon>
        <taxon>Myxococcaceae</taxon>
        <taxon>Myxococcus</taxon>
    </lineage>
</organism>
<proteinExistence type="predicted"/>
<dbReference type="InterPro" id="IPR011464">
    <property type="entry name" value="DUF1570"/>
</dbReference>
<sequence>MKFHVVLMSLVLALSTGCAGSRALCPREGGRTWSEVQSEHFRIQTNLTPQSATTTALELEKLRRALLLAWGTDFNPPGSVDVILLRNTNELKEFIQGDYVGFVAPTQQGTLLVMSGEGYVLDDGPEQELQTHELAHELSRHVLLRQSRWLAEGLAQYLQTTHVKVSTQEAVLGRANKNSLAYVRQHGWLDVDDLWAWDQKESMSAAETQQHYASAWVWVHYLINMHTERFDELQTRLARAEDPRSAWDIAFKDAGDLRGDLRTFVWSGRSAILTLPLPPVPRDVTVRELDSADVHALRGRMHLHGIGARPQEERIQRARAEVEQGLKEDPVSVSVAVLAAQLQQNPQEHLARARTLVQAHPDDGRAWDLLAEHLDMNSERQAMEQARQRAAELLPNDSRILASLAAHYQQTQQPEKGLPVARRAVELAPGDPYALTLQAAMSFQLDRCKEALGLQRRALDMLHESTPDSYRKQLRDRLQLFEAKCGTNTRGAVP</sequence>
<dbReference type="Proteomes" id="UP000315369">
    <property type="component" value="Unassembled WGS sequence"/>
</dbReference>
<dbReference type="PROSITE" id="PS51257">
    <property type="entry name" value="PROKAR_LIPOPROTEIN"/>
    <property type="match status" value="1"/>
</dbReference>
<gene>
    <name evidence="2" type="ORF">FJV41_19100</name>
</gene>
<dbReference type="RefSeq" id="WP_141643947.1">
    <property type="nucleotide sequence ID" value="NZ_VIFM01000071.1"/>
</dbReference>
<evidence type="ECO:0000313" key="2">
    <source>
        <dbReference type="EMBL" id="TQF14337.1"/>
    </source>
</evidence>